<dbReference type="InterPro" id="IPR036291">
    <property type="entry name" value="NAD(P)-bd_dom_sf"/>
</dbReference>
<gene>
    <name evidence="3" type="ORF">C0029_17930</name>
</gene>
<accession>A0AAP8SMB6</accession>
<comment type="caution">
    <text evidence="3">The sequence shown here is derived from an EMBL/GenBank/DDBJ whole genome shotgun (WGS) entry which is preliminary data.</text>
</comment>
<dbReference type="EMBL" id="PKUR01000005">
    <property type="protein sequence ID" value="PLW84873.1"/>
    <property type="molecule type" value="Genomic_DNA"/>
</dbReference>
<dbReference type="PANTHER" id="PTHR44196:SF1">
    <property type="entry name" value="DEHYDROGENASE_REDUCTASE SDR FAMILY MEMBER 7B"/>
    <property type="match status" value="1"/>
</dbReference>
<keyword evidence="4" id="KW-1185">Reference proteome</keyword>
<dbReference type="GO" id="GO:0016491">
    <property type="term" value="F:oxidoreductase activity"/>
    <property type="evidence" value="ECO:0007669"/>
    <property type="project" value="UniProtKB-KW"/>
</dbReference>
<dbReference type="Gene3D" id="3.40.50.720">
    <property type="entry name" value="NAD(P)-binding Rossmann-like Domain"/>
    <property type="match status" value="1"/>
</dbReference>
<dbReference type="SUPFAM" id="SSF51735">
    <property type="entry name" value="NAD(P)-binding Rossmann-fold domains"/>
    <property type="match status" value="1"/>
</dbReference>
<evidence type="ECO:0000256" key="1">
    <source>
        <dbReference type="ARBA" id="ARBA00006484"/>
    </source>
</evidence>
<protein>
    <recommendedName>
        <fullName evidence="5">SDR family NAD(P)-dependent oxidoreductase</fullName>
    </recommendedName>
</protein>
<dbReference type="PANTHER" id="PTHR44196">
    <property type="entry name" value="DEHYDROGENASE/REDUCTASE SDR FAMILY MEMBER 7B"/>
    <property type="match status" value="1"/>
</dbReference>
<dbReference type="RefSeq" id="WP_084197769.1">
    <property type="nucleotide sequence ID" value="NZ_BMYL01000006.1"/>
</dbReference>
<reference evidence="3 4" key="1">
    <citation type="submission" date="2018-01" db="EMBL/GenBank/DDBJ databases">
        <title>The draft genome sequence of Halioglobus japonicus S1-36.</title>
        <authorList>
            <person name="Du Z.-J."/>
            <person name="Shi M.-J."/>
        </authorList>
    </citation>
    <scope>NUCLEOTIDE SEQUENCE [LARGE SCALE GENOMIC DNA]</scope>
    <source>
        <strain evidence="3 4">S1-36</strain>
    </source>
</reference>
<proteinExistence type="inferred from homology"/>
<evidence type="ECO:0008006" key="5">
    <source>
        <dbReference type="Google" id="ProtNLM"/>
    </source>
</evidence>
<organism evidence="3 4">
    <name type="scientific">Halioglobus japonicus</name>
    <dbReference type="NCBI Taxonomy" id="930805"/>
    <lineage>
        <taxon>Bacteria</taxon>
        <taxon>Pseudomonadati</taxon>
        <taxon>Pseudomonadota</taxon>
        <taxon>Gammaproteobacteria</taxon>
        <taxon>Cellvibrionales</taxon>
        <taxon>Halieaceae</taxon>
        <taxon>Halioglobus</taxon>
    </lineage>
</organism>
<evidence type="ECO:0000313" key="3">
    <source>
        <dbReference type="EMBL" id="PLW84873.1"/>
    </source>
</evidence>
<evidence type="ECO:0000256" key="2">
    <source>
        <dbReference type="ARBA" id="ARBA00023002"/>
    </source>
</evidence>
<dbReference type="GO" id="GO:0016020">
    <property type="term" value="C:membrane"/>
    <property type="evidence" value="ECO:0007669"/>
    <property type="project" value="TreeGrafter"/>
</dbReference>
<evidence type="ECO:0000313" key="4">
    <source>
        <dbReference type="Proteomes" id="UP000235162"/>
    </source>
</evidence>
<keyword evidence="2" id="KW-0560">Oxidoreductase</keyword>
<dbReference type="AlphaFoldDB" id="A0AAP8SMB6"/>
<sequence>MTKRVVITGATSGLGKATALAQAGAGARLVICSENSAALEATLSEMGGDSDRLCGLVFDVTDPDMVESLAKREGRIINLTGRGENGPVKDAALQRKQILGADSYPVSSQRGK</sequence>
<dbReference type="Proteomes" id="UP000235162">
    <property type="component" value="Unassembled WGS sequence"/>
</dbReference>
<comment type="similarity">
    <text evidence="1">Belongs to the short-chain dehydrogenases/reductases (SDR) family.</text>
</comment>
<name>A0AAP8SMB6_9GAMM</name>
<dbReference type="Pfam" id="PF00106">
    <property type="entry name" value="adh_short"/>
    <property type="match status" value="1"/>
</dbReference>
<dbReference type="PRINTS" id="PR00081">
    <property type="entry name" value="GDHRDH"/>
</dbReference>
<dbReference type="InterPro" id="IPR002347">
    <property type="entry name" value="SDR_fam"/>
</dbReference>